<dbReference type="AlphaFoldDB" id="A0A8X6U466"/>
<feature type="compositionally biased region" description="Basic and acidic residues" evidence="1">
    <location>
        <begin position="1"/>
        <end position="14"/>
    </location>
</feature>
<evidence type="ECO:0000313" key="2">
    <source>
        <dbReference type="EMBL" id="GFT79659.1"/>
    </source>
</evidence>
<feature type="region of interest" description="Disordered" evidence="1">
    <location>
        <begin position="1"/>
        <end position="24"/>
    </location>
</feature>
<dbReference type="Proteomes" id="UP000887013">
    <property type="component" value="Unassembled WGS sequence"/>
</dbReference>
<reference evidence="2" key="1">
    <citation type="submission" date="2020-08" db="EMBL/GenBank/DDBJ databases">
        <title>Multicomponent nature underlies the extraordinary mechanical properties of spider dragline silk.</title>
        <authorList>
            <person name="Kono N."/>
            <person name="Nakamura H."/>
            <person name="Mori M."/>
            <person name="Yoshida Y."/>
            <person name="Ohtoshi R."/>
            <person name="Malay A.D."/>
            <person name="Moran D.A.P."/>
            <person name="Tomita M."/>
            <person name="Numata K."/>
            <person name="Arakawa K."/>
        </authorList>
    </citation>
    <scope>NUCLEOTIDE SEQUENCE</scope>
</reference>
<dbReference type="EMBL" id="BMAW01118423">
    <property type="protein sequence ID" value="GFT79659.1"/>
    <property type="molecule type" value="Genomic_DNA"/>
</dbReference>
<evidence type="ECO:0000256" key="1">
    <source>
        <dbReference type="SAM" id="MobiDB-lite"/>
    </source>
</evidence>
<accession>A0A8X6U466</accession>
<evidence type="ECO:0000313" key="3">
    <source>
        <dbReference type="Proteomes" id="UP000887013"/>
    </source>
</evidence>
<sequence length="300" mass="34786">MDVSYRRELLETRSRSQSKQQVSPNHIAGDLKAIINKENNGLCWYYMCFNRQDKRNVEHCIEAIGFPVFSKPRCLLPNKLMAAKMELYFLMALVIPKLSKRSLSNPIFMVHKKKSEERSFGNFHLLDAITHNEIPCTMNSKLYQHSRGLYLLIDKKKIQYLKGSKDAVASALSSINPTSMNTPNVINFKPMSEEQSHDKELQEFLMSENTTYLEFPLSEPAITLYYDVSTGHIRPFVLRKFRKLYPTVCSAYPTQELEILSKSFSRDTSVQLSYVTDAAITFRLLQMLINWHQYSCIRIS</sequence>
<protein>
    <submittedName>
        <fullName evidence="2">Uncharacterized protein</fullName>
    </submittedName>
</protein>
<keyword evidence="3" id="KW-1185">Reference proteome</keyword>
<comment type="caution">
    <text evidence="2">The sequence shown here is derived from an EMBL/GenBank/DDBJ whole genome shotgun (WGS) entry which is preliminary data.</text>
</comment>
<name>A0A8X6U466_NEPPI</name>
<proteinExistence type="predicted"/>
<feature type="compositionally biased region" description="Polar residues" evidence="1">
    <location>
        <begin position="15"/>
        <end position="24"/>
    </location>
</feature>
<organism evidence="2 3">
    <name type="scientific">Nephila pilipes</name>
    <name type="common">Giant wood spider</name>
    <name type="synonym">Nephila maculata</name>
    <dbReference type="NCBI Taxonomy" id="299642"/>
    <lineage>
        <taxon>Eukaryota</taxon>
        <taxon>Metazoa</taxon>
        <taxon>Ecdysozoa</taxon>
        <taxon>Arthropoda</taxon>
        <taxon>Chelicerata</taxon>
        <taxon>Arachnida</taxon>
        <taxon>Araneae</taxon>
        <taxon>Araneomorphae</taxon>
        <taxon>Entelegynae</taxon>
        <taxon>Araneoidea</taxon>
        <taxon>Nephilidae</taxon>
        <taxon>Nephila</taxon>
    </lineage>
</organism>
<gene>
    <name evidence="2" type="ORF">NPIL_625441</name>
</gene>